<keyword evidence="4 8" id="KW-0460">Magnesium</keyword>
<feature type="active site" description="Phosphoserine intermediate" evidence="8">
    <location>
        <position position="102"/>
    </location>
</feature>
<dbReference type="InterPro" id="IPR016066">
    <property type="entry name" value="A-D-PHexomutase_CS"/>
</dbReference>
<evidence type="ECO:0000256" key="7">
    <source>
        <dbReference type="ARBA" id="ARBA00068193"/>
    </source>
</evidence>
<feature type="binding site" evidence="8">
    <location>
        <position position="245"/>
    </location>
    <ligand>
        <name>Mg(2+)</name>
        <dbReference type="ChEBI" id="CHEBI:18420"/>
    </ligand>
</feature>
<evidence type="ECO:0000256" key="10">
    <source>
        <dbReference type="RuleBase" id="RU004327"/>
    </source>
</evidence>
<reference evidence="15 16" key="1">
    <citation type="journal article" date="2017" name="Antonie Van Leeuwenhoek">
        <title>Phylogenomic resolution of the bacterial genus Pantoea and its relationship with Erwinia and Tatumella.</title>
        <authorList>
            <person name="Palmer M."/>
            <person name="Steenkamp E.T."/>
            <person name="Coetzee M.P."/>
            <person name="Chan W.Y."/>
            <person name="van Zyl E."/>
            <person name="De Maayer P."/>
            <person name="Coutinho T.A."/>
            <person name="Blom J."/>
            <person name="Smits T.H."/>
            <person name="Duffy B."/>
            <person name="Venter S.N."/>
        </authorList>
    </citation>
    <scope>NUCLEOTIDE SEQUENCE [LARGE SCALE GENOMIC DNA]</scope>
    <source>
        <strain evidence="15 16">LMG 24534</strain>
    </source>
</reference>
<keyword evidence="3 8" id="KW-0479">Metal-binding</keyword>
<dbReference type="SUPFAM" id="SSF53738">
    <property type="entry name" value="Phosphoglucomutase, first 3 domains"/>
    <property type="match status" value="3"/>
</dbReference>
<dbReference type="FunFam" id="3.30.310.50:FF:000001">
    <property type="entry name" value="Phosphoglucosamine mutase"/>
    <property type="match status" value="1"/>
</dbReference>
<dbReference type="NCBIfam" id="TIGR01455">
    <property type="entry name" value="glmM"/>
    <property type="match status" value="1"/>
</dbReference>
<evidence type="ECO:0000256" key="4">
    <source>
        <dbReference type="ARBA" id="ARBA00022842"/>
    </source>
</evidence>
<comment type="cofactor">
    <cofactor evidence="8">
        <name>Mg(2+)</name>
        <dbReference type="ChEBI" id="CHEBI:18420"/>
    </cofactor>
    <text evidence="8">Binds 1 Mg(2+) ion per subunit.</text>
</comment>
<keyword evidence="2 8" id="KW-0597">Phosphoprotein</keyword>
<dbReference type="InterPro" id="IPR016055">
    <property type="entry name" value="A-D-PHexomutase_a/b/a-I/II/III"/>
</dbReference>
<dbReference type="InterPro" id="IPR005846">
    <property type="entry name" value="A-D-PHexomutase_a/b/a-III"/>
</dbReference>
<dbReference type="GO" id="GO:0000287">
    <property type="term" value="F:magnesium ion binding"/>
    <property type="evidence" value="ECO:0007669"/>
    <property type="project" value="UniProtKB-UniRule"/>
</dbReference>
<feature type="binding site" evidence="8">
    <location>
        <position position="243"/>
    </location>
    <ligand>
        <name>Mg(2+)</name>
        <dbReference type="ChEBI" id="CHEBI:18420"/>
    </ligand>
</feature>
<evidence type="ECO:0000259" key="13">
    <source>
        <dbReference type="Pfam" id="PF02879"/>
    </source>
</evidence>
<gene>
    <name evidence="8" type="primary">glmM</name>
    <name evidence="15" type="ORF">HA41_19995</name>
</gene>
<dbReference type="Gene3D" id="3.30.310.50">
    <property type="entry name" value="Alpha-D-phosphohexomutase, C-terminal domain"/>
    <property type="match status" value="1"/>
</dbReference>
<dbReference type="Pfam" id="PF02878">
    <property type="entry name" value="PGM_PMM_I"/>
    <property type="match status" value="1"/>
</dbReference>
<sequence>MSNRKYFGTDGIRGKVGEAPITPDFVLKLGWAAGKVLARHGSKKIIIGKDTRISGYMLESALEAGLAAAGLTAAFTGPMPTPAIAYLTRTFRAEAGIVISASHNPFDDNGIKFFSSEGTKLPDDVEEAIELEMEKPITCVESALLGRASRIVDAAGRYIEFCKGTFPSELNLNGLKIVVDCANGATYHIAPNVLRELGATVIAIGVQPDGMNINKECGATDLKLLQQRVLAEKADIGLAYDGDGDRIMMIDHLGEKVDGDQILYIIAREALRQGQLRGGVVGTLMSNMGLELALKQLGIPFTRAKVGDRYVLEKMQEKGWRLGAENSGHVILLDKTTTGDGIVASLQVLTAMVRNHMSLHDLCSGMKMLPQVLVNVRFTGEGDPLQSEAVKSATAEVEKALAGRGRVLLRKSGTEPLIRVMVEGENEAQVTDLANRIADQVKAF</sequence>
<dbReference type="GO" id="GO:0008966">
    <property type="term" value="F:phosphoglucosamine mutase activity"/>
    <property type="evidence" value="ECO:0007669"/>
    <property type="project" value="UniProtKB-UniRule"/>
</dbReference>
<feature type="domain" description="Alpha-D-phosphohexomutase alpha/beta/alpha" evidence="14">
    <location>
        <begin position="258"/>
        <end position="365"/>
    </location>
</feature>
<evidence type="ECO:0000256" key="6">
    <source>
        <dbReference type="ARBA" id="ARBA00066330"/>
    </source>
</evidence>
<dbReference type="Pfam" id="PF02879">
    <property type="entry name" value="PGM_PMM_II"/>
    <property type="match status" value="1"/>
</dbReference>
<dbReference type="Pfam" id="PF02880">
    <property type="entry name" value="PGM_PMM_III"/>
    <property type="match status" value="1"/>
</dbReference>
<dbReference type="Pfam" id="PF00408">
    <property type="entry name" value="PGM_PMM_IV"/>
    <property type="match status" value="1"/>
</dbReference>
<dbReference type="GO" id="GO:0004615">
    <property type="term" value="F:phosphomannomutase activity"/>
    <property type="evidence" value="ECO:0007669"/>
    <property type="project" value="TreeGrafter"/>
</dbReference>
<dbReference type="Proteomes" id="UP000193933">
    <property type="component" value="Unassembled WGS sequence"/>
</dbReference>
<feature type="modified residue" description="Phosphoserine" evidence="8">
    <location>
        <position position="102"/>
    </location>
</feature>
<dbReference type="NCBIfam" id="NF008139">
    <property type="entry name" value="PRK10887.1"/>
    <property type="match status" value="1"/>
</dbReference>
<dbReference type="AlphaFoldDB" id="A0A1X1BR67"/>
<dbReference type="HAMAP" id="MF_01554_B">
    <property type="entry name" value="GlmM_B"/>
    <property type="match status" value="1"/>
</dbReference>
<dbReference type="GO" id="GO:0005975">
    <property type="term" value="P:carbohydrate metabolic process"/>
    <property type="evidence" value="ECO:0007669"/>
    <property type="project" value="InterPro"/>
</dbReference>
<comment type="function">
    <text evidence="8 10">Catalyzes the conversion of glucosamine-6-phosphate to glucosamine-1-phosphate.</text>
</comment>
<dbReference type="PRINTS" id="PR00509">
    <property type="entry name" value="PGMPMM"/>
</dbReference>
<comment type="PTM">
    <text evidence="8">Activated by phosphorylation.</text>
</comment>
<dbReference type="EMBL" id="MLFN01000128">
    <property type="protein sequence ID" value="ORM50544.1"/>
    <property type="molecule type" value="Genomic_DNA"/>
</dbReference>
<dbReference type="InterPro" id="IPR050060">
    <property type="entry name" value="Phosphoglucosamine_mutase"/>
</dbReference>
<dbReference type="InterPro" id="IPR005844">
    <property type="entry name" value="A-D-PHexomutase_a/b/a-I"/>
</dbReference>
<dbReference type="GO" id="GO:0005829">
    <property type="term" value="C:cytosol"/>
    <property type="evidence" value="ECO:0007669"/>
    <property type="project" value="TreeGrafter"/>
</dbReference>
<accession>A0A1X1BR67</accession>
<dbReference type="EC" id="5.4.2.10" evidence="6 8"/>
<evidence type="ECO:0000256" key="1">
    <source>
        <dbReference type="ARBA" id="ARBA00010231"/>
    </source>
</evidence>
<dbReference type="FunFam" id="3.40.120.10:FF:000001">
    <property type="entry name" value="Phosphoglucosamine mutase"/>
    <property type="match status" value="1"/>
</dbReference>
<evidence type="ECO:0000313" key="16">
    <source>
        <dbReference type="Proteomes" id="UP000193933"/>
    </source>
</evidence>
<comment type="catalytic activity">
    <reaction evidence="8 10">
        <text>alpha-D-glucosamine 1-phosphate = D-glucosamine 6-phosphate</text>
        <dbReference type="Rhea" id="RHEA:23424"/>
        <dbReference type="ChEBI" id="CHEBI:58516"/>
        <dbReference type="ChEBI" id="CHEBI:58725"/>
        <dbReference type="EC" id="5.4.2.10"/>
    </reaction>
</comment>
<dbReference type="OrthoDB" id="9803322at2"/>
<evidence type="ECO:0000259" key="14">
    <source>
        <dbReference type="Pfam" id="PF02880"/>
    </source>
</evidence>
<dbReference type="STRING" id="472705.GCA_001743465_04162"/>
<dbReference type="PANTHER" id="PTHR42946:SF1">
    <property type="entry name" value="PHOSPHOGLUCOMUTASE (ALPHA-D-GLUCOSE-1,6-BISPHOSPHATE-DEPENDENT)"/>
    <property type="match status" value="1"/>
</dbReference>
<evidence type="ECO:0000256" key="9">
    <source>
        <dbReference type="RuleBase" id="RU004326"/>
    </source>
</evidence>
<dbReference type="SUPFAM" id="SSF55957">
    <property type="entry name" value="Phosphoglucomutase, C-terminal domain"/>
    <property type="match status" value="1"/>
</dbReference>
<dbReference type="InterPro" id="IPR005841">
    <property type="entry name" value="Alpha-D-phosphohexomutase_SF"/>
</dbReference>
<dbReference type="InterPro" id="IPR005845">
    <property type="entry name" value="A-D-PHexomutase_a/b/a-II"/>
</dbReference>
<feature type="domain" description="Alpha-D-phosphohexomutase alpha/beta/alpha" evidence="13">
    <location>
        <begin position="157"/>
        <end position="254"/>
    </location>
</feature>
<feature type="domain" description="Alpha-D-phosphohexomutase C-terminal" evidence="11">
    <location>
        <begin position="373"/>
        <end position="439"/>
    </location>
</feature>
<evidence type="ECO:0000259" key="11">
    <source>
        <dbReference type="Pfam" id="PF00408"/>
    </source>
</evidence>
<comment type="caution">
    <text evidence="15">The sequence shown here is derived from an EMBL/GenBank/DDBJ whole genome shotgun (WGS) entry which is preliminary data.</text>
</comment>
<dbReference type="FunFam" id="3.40.120.10:FF:000002">
    <property type="entry name" value="Phosphoglucosamine mutase"/>
    <property type="match status" value="1"/>
</dbReference>
<evidence type="ECO:0000259" key="12">
    <source>
        <dbReference type="Pfam" id="PF02878"/>
    </source>
</evidence>
<evidence type="ECO:0000256" key="8">
    <source>
        <dbReference type="HAMAP-Rule" id="MF_01554"/>
    </source>
</evidence>
<protein>
    <recommendedName>
        <fullName evidence="7 8">Phosphoglucosamine mutase</fullName>
        <ecNumber evidence="6 8">5.4.2.10</ecNumber>
    </recommendedName>
</protein>
<dbReference type="GO" id="GO:0009252">
    <property type="term" value="P:peptidoglycan biosynthetic process"/>
    <property type="evidence" value="ECO:0007669"/>
    <property type="project" value="UniProtKB-ARBA"/>
</dbReference>
<dbReference type="PROSITE" id="PS00710">
    <property type="entry name" value="PGM_PMM"/>
    <property type="match status" value="1"/>
</dbReference>
<evidence type="ECO:0000313" key="15">
    <source>
        <dbReference type="EMBL" id="ORM50544.1"/>
    </source>
</evidence>
<dbReference type="RefSeq" id="WP_094122270.1">
    <property type="nucleotide sequence ID" value="NZ_MLFN01000128.1"/>
</dbReference>
<name>A0A1X1BR67_9GAMM</name>
<comment type="similarity">
    <text evidence="1 8 9">Belongs to the phosphohexose mutase family.</text>
</comment>
<evidence type="ECO:0000256" key="3">
    <source>
        <dbReference type="ARBA" id="ARBA00022723"/>
    </source>
</evidence>
<dbReference type="InterPro" id="IPR036900">
    <property type="entry name" value="A-D-PHexomutase_C_sf"/>
</dbReference>
<feature type="domain" description="Alpha-D-phosphohexomutase alpha/beta/alpha" evidence="12">
    <location>
        <begin position="4"/>
        <end position="135"/>
    </location>
</feature>
<keyword evidence="5 8" id="KW-0413">Isomerase</keyword>
<dbReference type="GO" id="GO:0006048">
    <property type="term" value="P:UDP-N-acetylglucosamine biosynthetic process"/>
    <property type="evidence" value="ECO:0007669"/>
    <property type="project" value="TreeGrafter"/>
</dbReference>
<evidence type="ECO:0000256" key="5">
    <source>
        <dbReference type="ARBA" id="ARBA00023235"/>
    </source>
</evidence>
<dbReference type="Gene3D" id="3.40.120.10">
    <property type="entry name" value="Alpha-D-Glucose-1,6-Bisphosphate, subunit A, domain 3"/>
    <property type="match status" value="3"/>
</dbReference>
<dbReference type="InterPro" id="IPR006352">
    <property type="entry name" value="GlmM_bact"/>
</dbReference>
<feature type="binding site" description="via phosphate group" evidence="8">
    <location>
        <position position="102"/>
    </location>
    <ligand>
        <name>Mg(2+)</name>
        <dbReference type="ChEBI" id="CHEBI:18420"/>
    </ligand>
</feature>
<keyword evidence="16" id="KW-1185">Reference proteome</keyword>
<dbReference type="InterPro" id="IPR005843">
    <property type="entry name" value="A-D-PHexomutase_C"/>
</dbReference>
<dbReference type="CDD" id="cd05802">
    <property type="entry name" value="GlmM"/>
    <property type="match status" value="1"/>
</dbReference>
<organism evidence="15 16">
    <name type="scientific">Pantoea conspicua</name>
    <dbReference type="NCBI Taxonomy" id="472705"/>
    <lineage>
        <taxon>Bacteria</taxon>
        <taxon>Pseudomonadati</taxon>
        <taxon>Pseudomonadota</taxon>
        <taxon>Gammaproteobacteria</taxon>
        <taxon>Enterobacterales</taxon>
        <taxon>Erwiniaceae</taxon>
        <taxon>Pantoea</taxon>
    </lineage>
</organism>
<feature type="binding site" evidence="8">
    <location>
        <position position="241"/>
    </location>
    <ligand>
        <name>Mg(2+)</name>
        <dbReference type="ChEBI" id="CHEBI:18420"/>
    </ligand>
</feature>
<evidence type="ECO:0000256" key="2">
    <source>
        <dbReference type="ARBA" id="ARBA00022553"/>
    </source>
</evidence>
<dbReference type="PANTHER" id="PTHR42946">
    <property type="entry name" value="PHOSPHOHEXOSE MUTASE"/>
    <property type="match status" value="1"/>
</dbReference>
<proteinExistence type="inferred from homology"/>